<evidence type="ECO:0000256" key="3">
    <source>
        <dbReference type="ARBA" id="ARBA00022491"/>
    </source>
</evidence>
<name>A0ABV6GH00_9BACI</name>
<dbReference type="Gene3D" id="6.10.140.30">
    <property type="entry name" value="Anti-sigma-28 factor FlgM"/>
    <property type="match status" value="1"/>
</dbReference>
<evidence type="ECO:0000256" key="2">
    <source>
        <dbReference type="ARBA" id="ARBA00017823"/>
    </source>
</evidence>
<keyword evidence="8" id="KW-0282">Flagellum</keyword>
<reference evidence="8 9" key="1">
    <citation type="submission" date="2024-09" db="EMBL/GenBank/DDBJ databases">
        <authorList>
            <person name="Sun Q."/>
            <person name="Mori K."/>
        </authorList>
    </citation>
    <scope>NUCLEOTIDE SEQUENCE [LARGE SCALE GENOMIC DNA]</scope>
    <source>
        <strain evidence="8 9">CCM 7228</strain>
    </source>
</reference>
<dbReference type="InterPro" id="IPR035890">
    <property type="entry name" value="Anti-sigma-28_factor_FlgM_sf"/>
</dbReference>
<sequence length="85" mass="9537">MKINNFNSVGMNPYKKNLEKSAELSKTTAKQDKVEISSAAKDLQTNEVSKARQEKINEIKSQIENGTYTVDPKAVAKGLLNFYQK</sequence>
<gene>
    <name evidence="8" type="primary">flgM</name>
    <name evidence="8" type="ORF">ACFFIX_12305</name>
</gene>
<keyword evidence="8" id="KW-0969">Cilium</keyword>
<accession>A0ABV6GH00</accession>
<evidence type="ECO:0000259" key="7">
    <source>
        <dbReference type="Pfam" id="PF04316"/>
    </source>
</evidence>
<dbReference type="NCBIfam" id="TIGR03824">
    <property type="entry name" value="FlgM_jcvi"/>
    <property type="match status" value="1"/>
</dbReference>
<feature type="domain" description="Anti-sigma-28 factor FlgM C-terminal" evidence="7">
    <location>
        <begin position="32"/>
        <end position="81"/>
    </location>
</feature>
<evidence type="ECO:0000256" key="1">
    <source>
        <dbReference type="ARBA" id="ARBA00005322"/>
    </source>
</evidence>
<protein>
    <recommendedName>
        <fullName evidence="2">Negative regulator of flagellin synthesis</fullName>
    </recommendedName>
</protein>
<comment type="caution">
    <text evidence="8">The sequence shown here is derived from an EMBL/GenBank/DDBJ whole genome shotgun (WGS) entry which is preliminary data.</text>
</comment>
<keyword evidence="5" id="KW-0805">Transcription regulation</keyword>
<dbReference type="RefSeq" id="WP_378934316.1">
    <property type="nucleotide sequence ID" value="NZ_JBHLVO010000009.1"/>
</dbReference>
<keyword evidence="6" id="KW-0804">Transcription</keyword>
<dbReference type="InterPro" id="IPR007412">
    <property type="entry name" value="FlgM"/>
</dbReference>
<evidence type="ECO:0000256" key="4">
    <source>
        <dbReference type="ARBA" id="ARBA00022795"/>
    </source>
</evidence>
<dbReference type="Pfam" id="PF04316">
    <property type="entry name" value="FlgM"/>
    <property type="match status" value="1"/>
</dbReference>
<keyword evidence="9" id="KW-1185">Reference proteome</keyword>
<organism evidence="8 9">
    <name type="scientific">Metabacillus herbersteinensis</name>
    <dbReference type="NCBI Taxonomy" id="283816"/>
    <lineage>
        <taxon>Bacteria</taxon>
        <taxon>Bacillati</taxon>
        <taxon>Bacillota</taxon>
        <taxon>Bacilli</taxon>
        <taxon>Bacillales</taxon>
        <taxon>Bacillaceae</taxon>
        <taxon>Metabacillus</taxon>
    </lineage>
</organism>
<dbReference type="Proteomes" id="UP001589854">
    <property type="component" value="Unassembled WGS sequence"/>
</dbReference>
<evidence type="ECO:0000256" key="5">
    <source>
        <dbReference type="ARBA" id="ARBA00023015"/>
    </source>
</evidence>
<keyword evidence="3" id="KW-0678">Repressor</keyword>
<evidence type="ECO:0000313" key="9">
    <source>
        <dbReference type="Proteomes" id="UP001589854"/>
    </source>
</evidence>
<evidence type="ECO:0000313" key="8">
    <source>
        <dbReference type="EMBL" id="MFC0272217.1"/>
    </source>
</evidence>
<dbReference type="SUPFAM" id="SSF101498">
    <property type="entry name" value="Anti-sigma factor FlgM"/>
    <property type="match status" value="1"/>
</dbReference>
<keyword evidence="8" id="KW-0966">Cell projection</keyword>
<keyword evidence="4" id="KW-1005">Bacterial flagellum biogenesis</keyword>
<proteinExistence type="inferred from homology"/>
<comment type="similarity">
    <text evidence="1">Belongs to the FlgM family.</text>
</comment>
<dbReference type="InterPro" id="IPR031316">
    <property type="entry name" value="FlgM_C"/>
</dbReference>
<dbReference type="EMBL" id="JBHLVO010000009">
    <property type="protein sequence ID" value="MFC0272217.1"/>
    <property type="molecule type" value="Genomic_DNA"/>
</dbReference>
<evidence type="ECO:0000256" key="6">
    <source>
        <dbReference type="ARBA" id="ARBA00023163"/>
    </source>
</evidence>